<proteinExistence type="evidence at transcript level"/>
<evidence type="ECO:0000256" key="1">
    <source>
        <dbReference type="SAM" id="SignalP"/>
    </source>
</evidence>
<sequence>MKITIVSLLCVIYCALVHADTVAILCSQKAGFDLSDLKSMYEANSEEQMKKFGCFEACVFQKLHFMDGNTLNVEKLESGTRELTPDDFTEDVHEIIEQCVSKAADEDECMVARKYIDCALEKMKFLDDELEKIAGN</sequence>
<dbReference type="SUPFAM" id="SSF47565">
    <property type="entry name" value="Insect pheromone/odorant-binding proteins"/>
    <property type="match status" value="1"/>
</dbReference>
<dbReference type="InterPro" id="IPR036728">
    <property type="entry name" value="PBP_GOBP_sf"/>
</dbReference>
<reference evidence="2" key="1">
    <citation type="submission" date="2001-06" db="EMBL/GenBank/DDBJ databases">
        <title>Molecular evolution of insect odorant binding proteins.</title>
        <authorList>
            <person name="Robertson H.M."/>
            <person name="Brakebill C."/>
            <person name="Schmidt L."/>
            <person name="Mostafavipour P."/>
            <person name="Todres E."/>
            <person name="Ramsdell K."/>
            <person name="Patch H.M."/>
            <person name="Walden K.K.O."/>
            <person name="Nardi J.B."/>
        </authorList>
    </citation>
    <scope>NUCLEOTIDE SEQUENCE</scope>
</reference>
<dbReference type="SMR" id="Q8WRW6"/>
<dbReference type="Gene3D" id="1.10.238.20">
    <property type="entry name" value="Pheromone/general odorant binding protein domain"/>
    <property type="match status" value="1"/>
</dbReference>
<dbReference type="InterPro" id="IPR006170">
    <property type="entry name" value="PBP/GOBP"/>
</dbReference>
<dbReference type="SMART" id="SM00708">
    <property type="entry name" value="PhBP"/>
    <property type="match status" value="1"/>
</dbReference>
<accession>Q8WRW6</accession>
<dbReference type="Pfam" id="PF01395">
    <property type="entry name" value="PBP_GOBP"/>
    <property type="match status" value="1"/>
</dbReference>
<feature type="signal peptide" evidence="1">
    <location>
        <begin position="1"/>
        <end position="19"/>
    </location>
</feature>
<evidence type="ECO:0000313" key="2">
    <source>
        <dbReference type="EMBL" id="AAL60417.1"/>
    </source>
</evidence>
<keyword evidence="1" id="KW-0732">Signal</keyword>
<dbReference type="EMBL" id="AF393492">
    <property type="protein sequence ID" value="AAL60417.1"/>
    <property type="molecule type" value="mRNA"/>
</dbReference>
<dbReference type="CDD" id="cd23992">
    <property type="entry name" value="PBP_GOBP"/>
    <property type="match status" value="1"/>
</dbReference>
<name>Q8WRW6_APIME</name>
<organism evidence="2">
    <name type="scientific">Apis mellifera</name>
    <name type="common">Honeybee</name>
    <dbReference type="NCBI Taxonomy" id="7460"/>
    <lineage>
        <taxon>Eukaryota</taxon>
        <taxon>Metazoa</taxon>
        <taxon>Ecdysozoa</taxon>
        <taxon>Arthropoda</taxon>
        <taxon>Hexapoda</taxon>
        <taxon>Insecta</taxon>
        <taxon>Pterygota</taxon>
        <taxon>Neoptera</taxon>
        <taxon>Endopterygota</taxon>
        <taxon>Hymenoptera</taxon>
        <taxon>Apocrita</taxon>
        <taxon>Aculeata</taxon>
        <taxon>Apoidea</taxon>
        <taxon>Anthophila</taxon>
        <taxon>Apidae</taxon>
        <taxon>Apis</taxon>
    </lineage>
</organism>
<feature type="chain" id="PRO_5004315440" evidence="1">
    <location>
        <begin position="20"/>
        <end position="136"/>
    </location>
</feature>
<dbReference type="GO" id="GO:0005549">
    <property type="term" value="F:odorant binding"/>
    <property type="evidence" value="ECO:0007669"/>
    <property type="project" value="InterPro"/>
</dbReference>
<protein>
    <submittedName>
        <fullName evidence="2">Odorant binding protein ASP4</fullName>
    </submittedName>
</protein>
<dbReference type="AlphaFoldDB" id="Q8WRW6"/>